<dbReference type="EMBL" id="CP018221">
    <property type="protein sequence ID" value="API60069.1"/>
    <property type="molecule type" value="Genomic_DNA"/>
</dbReference>
<dbReference type="GO" id="GO:0016787">
    <property type="term" value="F:hydrolase activity"/>
    <property type="evidence" value="ECO:0007669"/>
    <property type="project" value="InterPro"/>
</dbReference>
<dbReference type="Proteomes" id="UP000182063">
    <property type="component" value="Chromosome"/>
</dbReference>
<dbReference type="AlphaFoldDB" id="A0A1L3ZWT7"/>
<dbReference type="InterPro" id="IPR011105">
    <property type="entry name" value="Cell_wall_hydrolase_SleB"/>
</dbReference>
<sequence>MFVGLRAAFVALAGMALVAASNALPGETVAIAVPAAPQPDQSYAFKLDGSQPMPTQAVDAQLAYDFSSQLDEEFEQPNDFSGASLKELVAATPVSTDLDSELRCLATAVYFESKGEPLEGQLAVAQVILNRMESRRFADTICGVVHQPRQFSYSKTAAVRTQSKNWRTAVAIASIAREERWQEIAPDALFFHANYVAPSWRQSRVKVSQVGAHIFYR</sequence>
<feature type="signal peptide" evidence="1">
    <location>
        <begin position="1"/>
        <end position="23"/>
    </location>
</feature>
<accession>A0A1L3ZWT7</accession>
<evidence type="ECO:0000313" key="4">
    <source>
        <dbReference type="Proteomes" id="UP000182063"/>
    </source>
</evidence>
<dbReference type="Gene3D" id="1.10.10.2520">
    <property type="entry name" value="Cell wall hydrolase SleB, domain 1"/>
    <property type="match status" value="1"/>
</dbReference>
<keyword evidence="1" id="KW-0732">Signal</keyword>
<organism evidence="3 4">
    <name type="scientific">Tardibacter chloracetimidivorans</name>
    <dbReference type="NCBI Taxonomy" id="1921510"/>
    <lineage>
        <taxon>Bacteria</taxon>
        <taxon>Pseudomonadati</taxon>
        <taxon>Pseudomonadota</taxon>
        <taxon>Alphaproteobacteria</taxon>
        <taxon>Sphingomonadales</taxon>
        <taxon>Sphingomonadaceae</taxon>
        <taxon>Tardibacter</taxon>
    </lineage>
</organism>
<dbReference type="Pfam" id="PF07486">
    <property type="entry name" value="Hydrolase_2"/>
    <property type="match status" value="1"/>
</dbReference>
<dbReference type="InterPro" id="IPR042047">
    <property type="entry name" value="SleB_dom1"/>
</dbReference>
<feature type="chain" id="PRO_5013381060" description="Cell wall hydrolase SleB domain-containing protein" evidence="1">
    <location>
        <begin position="24"/>
        <end position="217"/>
    </location>
</feature>
<evidence type="ECO:0000256" key="1">
    <source>
        <dbReference type="SAM" id="SignalP"/>
    </source>
</evidence>
<name>A0A1L3ZWT7_9SPHN</name>
<reference evidence="4" key="1">
    <citation type="submission" date="2016-11" db="EMBL/GenBank/DDBJ databases">
        <title>Complete Genome Sequence of alachlor-degrading Sphingomonas sp. strain JJ-A5.</title>
        <authorList>
            <person name="Lee H."/>
            <person name="Ka J.-O."/>
        </authorList>
    </citation>
    <scope>NUCLEOTIDE SEQUENCE [LARGE SCALE GENOMIC DNA]</scope>
    <source>
        <strain evidence="4">JJ-A5</strain>
    </source>
</reference>
<dbReference type="STRING" id="1921510.BSL82_12765"/>
<feature type="domain" description="Cell wall hydrolase SleB" evidence="2">
    <location>
        <begin position="115"/>
        <end position="216"/>
    </location>
</feature>
<evidence type="ECO:0000313" key="3">
    <source>
        <dbReference type="EMBL" id="API60069.1"/>
    </source>
</evidence>
<protein>
    <recommendedName>
        <fullName evidence="2">Cell wall hydrolase SleB domain-containing protein</fullName>
    </recommendedName>
</protein>
<keyword evidence="4" id="KW-1185">Reference proteome</keyword>
<dbReference type="RefSeq" id="WP_072597855.1">
    <property type="nucleotide sequence ID" value="NZ_CP018221.1"/>
</dbReference>
<evidence type="ECO:0000259" key="2">
    <source>
        <dbReference type="Pfam" id="PF07486"/>
    </source>
</evidence>
<gene>
    <name evidence="3" type="ORF">BSL82_12765</name>
</gene>
<dbReference type="KEGG" id="sphj:BSL82_12765"/>
<proteinExistence type="predicted"/>